<dbReference type="Proteomes" id="UP000263595">
    <property type="component" value="Unassembled WGS sequence"/>
</dbReference>
<organism evidence="1 2">
    <name type="scientific">Pseudomonas reidholzensis</name>
    <dbReference type="NCBI Taxonomy" id="1785162"/>
    <lineage>
        <taxon>Bacteria</taxon>
        <taxon>Pseudomonadati</taxon>
        <taxon>Pseudomonadota</taxon>
        <taxon>Gammaproteobacteria</taxon>
        <taxon>Pseudomonadales</taxon>
        <taxon>Pseudomonadaceae</taxon>
        <taxon>Pseudomonas</taxon>
    </lineage>
</organism>
<keyword evidence="2" id="KW-1185">Reference proteome</keyword>
<name>A0A383RM89_9PSED</name>
<dbReference type="AlphaFoldDB" id="A0A383RM89"/>
<sequence length="45" mass="5043">MSTSLSLDGQPSSIRRSTAQSILQEALAWVAANQGDLLKEWMKWH</sequence>
<reference evidence="2" key="1">
    <citation type="submission" date="2018-08" db="EMBL/GenBank/DDBJ databases">
        <authorList>
            <person name="Blom J."/>
        </authorList>
    </citation>
    <scope>NUCLEOTIDE SEQUENCE [LARGE SCALE GENOMIC DNA]</scope>
    <source>
        <strain evidence="2">CCOS 865</strain>
    </source>
</reference>
<accession>A0A383RM89</accession>
<gene>
    <name evidence="1" type="ORF">CCOS865_00421</name>
</gene>
<dbReference type="RefSeq" id="WP_167468998.1">
    <property type="nucleotide sequence ID" value="NZ_CBCSFL010000002.1"/>
</dbReference>
<evidence type="ECO:0000313" key="1">
    <source>
        <dbReference type="EMBL" id="SYX88199.1"/>
    </source>
</evidence>
<evidence type="ECO:0000313" key="2">
    <source>
        <dbReference type="Proteomes" id="UP000263595"/>
    </source>
</evidence>
<dbReference type="EMBL" id="UNOZ01000002">
    <property type="protein sequence ID" value="SYX88199.1"/>
    <property type="molecule type" value="Genomic_DNA"/>
</dbReference>
<protein>
    <submittedName>
        <fullName evidence="1">Uncharacterized protein</fullName>
    </submittedName>
</protein>
<proteinExistence type="predicted"/>